<dbReference type="Pfam" id="PF13407">
    <property type="entry name" value="Peripla_BP_4"/>
    <property type="match status" value="1"/>
</dbReference>
<dbReference type="GO" id="GO:0030313">
    <property type="term" value="C:cell envelope"/>
    <property type="evidence" value="ECO:0007669"/>
    <property type="project" value="UniProtKB-SubCell"/>
</dbReference>
<evidence type="ECO:0000259" key="5">
    <source>
        <dbReference type="Pfam" id="PF13407"/>
    </source>
</evidence>
<proteinExistence type="inferred from homology"/>
<dbReference type="PROSITE" id="PS51257">
    <property type="entry name" value="PROKAR_LIPOPROTEIN"/>
    <property type="match status" value="1"/>
</dbReference>
<organism evidence="6 7">
    <name type="scientific">Peribacillus cavernae</name>
    <dbReference type="NCBI Taxonomy" id="1674310"/>
    <lineage>
        <taxon>Bacteria</taxon>
        <taxon>Bacillati</taxon>
        <taxon>Bacillota</taxon>
        <taxon>Bacilli</taxon>
        <taxon>Bacillales</taxon>
        <taxon>Bacillaceae</taxon>
        <taxon>Peribacillus</taxon>
    </lineage>
</organism>
<evidence type="ECO:0000313" key="7">
    <source>
        <dbReference type="Proteomes" id="UP000267430"/>
    </source>
</evidence>
<feature type="chain" id="PRO_5019532266" evidence="4">
    <location>
        <begin position="27"/>
        <end position="394"/>
    </location>
</feature>
<dbReference type="EMBL" id="RYZZ01000017">
    <property type="protein sequence ID" value="RUQ28189.1"/>
    <property type="molecule type" value="Genomic_DNA"/>
</dbReference>
<dbReference type="PANTHER" id="PTHR46847">
    <property type="entry name" value="D-ALLOSE-BINDING PERIPLASMIC PROTEIN-RELATED"/>
    <property type="match status" value="1"/>
</dbReference>
<evidence type="ECO:0000256" key="2">
    <source>
        <dbReference type="ARBA" id="ARBA00007639"/>
    </source>
</evidence>
<accession>A0A433HIW9</accession>
<sequence length="394" mass="42594">MKRKITVFLSLLVILTLLLSACSSNKSTTGSQSNGQSGNFALEYKSKKKDGFIIGFSNGYFGNTWRSQYVDGVKRVTAELKKEGIVKEVNVQNTNGVPAQIAAVESFINSGVDAIVINPVSSSSLAPVVAKAISKGILVVVSESGADYPNTVVVGGDNAGFWRIQTKWLAEQLKGKGDIVEINGIAGNVSDELRTRESKDILKKYPDIKVLGSAPGGWDPTKGQQAMSNFLSTHSKIDGVLVQDQMAGGVIQAFEAAKRPLPVMTGDFTYGFLRMWKDKYPDLNTMTIPYNTGIGANSIRVAVKLLQGNKLKPESLSPNPLKKELKNTIISTVPYVITKEAQPDAPWMEGEDSKIKAIGLDEAVKMGEGKGESIAVESIWTEEEVDQMFNKPAN</sequence>
<keyword evidence="7" id="KW-1185">Reference proteome</keyword>
<comment type="similarity">
    <text evidence="2">Belongs to the bacterial solute-binding protein 2 family.</text>
</comment>
<dbReference type="InterPro" id="IPR028082">
    <property type="entry name" value="Peripla_BP_I"/>
</dbReference>
<dbReference type="SUPFAM" id="SSF53822">
    <property type="entry name" value="Periplasmic binding protein-like I"/>
    <property type="match status" value="1"/>
</dbReference>
<comment type="caution">
    <text evidence="6">The sequence shown here is derived from an EMBL/GenBank/DDBJ whole genome shotgun (WGS) entry which is preliminary data.</text>
</comment>
<protein>
    <submittedName>
        <fullName evidence="6">ABC transporter substrate-binding protein</fullName>
    </submittedName>
</protein>
<dbReference type="GO" id="GO:0030246">
    <property type="term" value="F:carbohydrate binding"/>
    <property type="evidence" value="ECO:0007669"/>
    <property type="project" value="UniProtKB-ARBA"/>
</dbReference>
<evidence type="ECO:0000256" key="4">
    <source>
        <dbReference type="SAM" id="SignalP"/>
    </source>
</evidence>
<evidence type="ECO:0000256" key="1">
    <source>
        <dbReference type="ARBA" id="ARBA00004196"/>
    </source>
</evidence>
<dbReference type="PANTHER" id="PTHR46847:SF1">
    <property type="entry name" value="D-ALLOSE-BINDING PERIPLASMIC PROTEIN-RELATED"/>
    <property type="match status" value="1"/>
</dbReference>
<dbReference type="InterPro" id="IPR025997">
    <property type="entry name" value="SBP_2_dom"/>
</dbReference>
<keyword evidence="3 4" id="KW-0732">Signal</keyword>
<feature type="domain" description="Periplasmic binding protein" evidence="5">
    <location>
        <begin position="54"/>
        <end position="310"/>
    </location>
</feature>
<evidence type="ECO:0000256" key="3">
    <source>
        <dbReference type="ARBA" id="ARBA00022729"/>
    </source>
</evidence>
<feature type="signal peptide" evidence="4">
    <location>
        <begin position="1"/>
        <end position="26"/>
    </location>
</feature>
<dbReference type="Proteomes" id="UP000267430">
    <property type="component" value="Unassembled WGS sequence"/>
</dbReference>
<reference evidence="6 7" key="1">
    <citation type="submission" date="2018-12" db="EMBL/GenBank/DDBJ databases">
        <title>Bacillus chawlae sp. nov., Bacillus glennii sp. nov., and Bacillus saganii sp. nov. Isolated from the Vehicle Assembly Building at Kennedy Space Center where the Viking Spacecraft were Assembled.</title>
        <authorList>
            <person name="Seuylemezian A."/>
            <person name="Vaishampayan P."/>
        </authorList>
    </citation>
    <scope>NUCLEOTIDE SEQUENCE [LARGE SCALE GENOMIC DNA]</scope>
    <source>
        <strain evidence="6 7">L5</strain>
    </source>
</reference>
<name>A0A433HIW9_9BACI</name>
<gene>
    <name evidence="6" type="ORF">ELQ35_13195</name>
</gene>
<dbReference type="OrthoDB" id="9814427at2"/>
<dbReference type="RefSeq" id="WP_126865296.1">
    <property type="nucleotide sequence ID" value="NZ_JAUSTX010000002.1"/>
</dbReference>
<dbReference type="Gene3D" id="3.40.50.2300">
    <property type="match status" value="2"/>
</dbReference>
<comment type="subcellular location">
    <subcellularLocation>
        <location evidence="1">Cell envelope</location>
    </subcellularLocation>
</comment>
<evidence type="ECO:0000313" key="6">
    <source>
        <dbReference type="EMBL" id="RUQ28189.1"/>
    </source>
</evidence>
<dbReference type="AlphaFoldDB" id="A0A433HIW9"/>